<dbReference type="SUPFAM" id="SSF51182">
    <property type="entry name" value="RmlC-like cupins"/>
    <property type="match status" value="1"/>
</dbReference>
<dbReference type="Pfam" id="PF12973">
    <property type="entry name" value="Cupin_7"/>
    <property type="match status" value="1"/>
</dbReference>
<dbReference type="InterPro" id="IPR025979">
    <property type="entry name" value="ChrR-like_cupin_dom"/>
</dbReference>
<dbReference type="InterPro" id="IPR014710">
    <property type="entry name" value="RmlC-like_jellyroll"/>
</dbReference>
<proteinExistence type="predicted"/>
<dbReference type="AlphaFoldDB" id="A0A285PGK3"/>
<dbReference type="InterPro" id="IPR011051">
    <property type="entry name" value="RmlC_Cupin_sf"/>
</dbReference>
<sequence>MINHHLSDEMILAYAAGSLPVGQAMLARCHLDMCPHCQQRLFQAQMVGGALLDDMEETVVASSGFDQLMAELDDPDQDAPIQFEDRAPVTKTSLIDNSVPSVLTEVMGHGLDEVKWKLVGPGIRQFVLPIESPEGEKVRLLKLSPGFVTPQHSHHGCEMTLVLRGSFSDESGRYKVGDIQEADDDIDHQPVADTEEDCICLTVTDAPLEFKNVMTRLLQPIVGI</sequence>
<dbReference type="RefSeq" id="WP_097153400.1">
    <property type="nucleotide sequence ID" value="NZ_OBEL01000002.1"/>
</dbReference>
<reference evidence="2 3" key="1">
    <citation type="submission" date="2017-09" db="EMBL/GenBank/DDBJ databases">
        <authorList>
            <person name="Ehlers B."/>
            <person name="Leendertz F.H."/>
        </authorList>
    </citation>
    <scope>NUCLEOTIDE SEQUENCE [LARGE SCALE GENOMIC DNA]</scope>
    <source>
        <strain evidence="2 3">DSM 18289</strain>
    </source>
</reference>
<protein>
    <submittedName>
        <fullName evidence="2">Anti-ECFsigma factor, ChrR</fullName>
    </submittedName>
</protein>
<dbReference type="InterPro" id="IPR041916">
    <property type="entry name" value="Anti_sigma_zinc_sf"/>
</dbReference>
<name>A0A285PGK3_9HYPH</name>
<feature type="domain" description="ChrR-like cupin" evidence="1">
    <location>
        <begin position="111"/>
        <end position="204"/>
    </location>
</feature>
<dbReference type="NCBIfam" id="TIGR02451">
    <property type="entry name" value="anti_sig_ChrR"/>
    <property type="match status" value="1"/>
</dbReference>
<evidence type="ECO:0000259" key="1">
    <source>
        <dbReference type="Pfam" id="PF12973"/>
    </source>
</evidence>
<dbReference type="InterPro" id="IPR012807">
    <property type="entry name" value="Anti-sigma_ChrR"/>
</dbReference>
<keyword evidence="3" id="KW-1185">Reference proteome</keyword>
<dbReference type="OrthoDB" id="2988517at2"/>
<gene>
    <name evidence="2" type="ORF">SAMN06265368_2088</name>
</gene>
<accession>A0A285PGK3</accession>
<dbReference type="CDD" id="cd20301">
    <property type="entry name" value="cupin_ChrR"/>
    <property type="match status" value="1"/>
</dbReference>
<evidence type="ECO:0000313" key="3">
    <source>
        <dbReference type="Proteomes" id="UP000219439"/>
    </source>
</evidence>
<dbReference type="Gene3D" id="1.10.10.1320">
    <property type="entry name" value="Anti-sigma factor, zinc-finger domain"/>
    <property type="match status" value="1"/>
</dbReference>
<organism evidence="2 3">
    <name type="scientific">Cohaesibacter gelatinilyticus</name>
    <dbReference type="NCBI Taxonomy" id="372072"/>
    <lineage>
        <taxon>Bacteria</taxon>
        <taxon>Pseudomonadati</taxon>
        <taxon>Pseudomonadota</taxon>
        <taxon>Alphaproteobacteria</taxon>
        <taxon>Hyphomicrobiales</taxon>
        <taxon>Cohaesibacteraceae</taxon>
    </lineage>
</organism>
<evidence type="ECO:0000313" key="2">
    <source>
        <dbReference type="EMBL" id="SNZ19011.1"/>
    </source>
</evidence>
<dbReference type="Gene3D" id="2.60.120.10">
    <property type="entry name" value="Jelly Rolls"/>
    <property type="match status" value="1"/>
</dbReference>
<dbReference type="Proteomes" id="UP000219439">
    <property type="component" value="Unassembled WGS sequence"/>
</dbReference>
<dbReference type="EMBL" id="OBEL01000002">
    <property type="protein sequence ID" value="SNZ19011.1"/>
    <property type="molecule type" value="Genomic_DNA"/>
</dbReference>